<accession>A0A4P8XLD6</accession>
<dbReference type="EMBL" id="CP040396">
    <property type="protein sequence ID" value="QCT02291.1"/>
    <property type="molecule type" value="Genomic_DNA"/>
</dbReference>
<dbReference type="Proteomes" id="UP000300879">
    <property type="component" value="Chromosome"/>
</dbReference>
<gene>
    <name evidence="1" type="ORF">E6C60_1575</name>
</gene>
<reference evidence="1 2" key="1">
    <citation type="submission" date="2019-05" db="EMBL/GenBank/DDBJ databases">
        <authorList>
            <person name="Chen C."/>
        </authorList>
    </citation>
    <scope>NUCLEOTIDE SEQUENCE [LARGE SCALE GENOMIC DNA]</scope>
    <source>
        <strain evidence="1 2">HB172198</strain>
    </source>
</reference>
<organism evidence="1 2">
    <name type="scientific">Paenibacillus algicola</name>
    <dbReference type="NCBI Taxonomy" id="2565926"/>
    <lineage>
        <taxon>Bacteria</taxon>
        <taxon>Bacillati</taxon>
        <taxon>Bacillota</taxon>
        <taxon>Bacilli</taxon>
        <taxon>Bacillales</taxon>
        <taxon>Paenibacillaceae</taxon>
        <taxon>Paenibacillus</taxon>
    </lineage>
</organism>
<sequence length="52" mass="6043">MRHHVSGGFIDLHLVVPRIKDEEFRAFIDSEFLDQTGSHFPVVHMCGRDFES</sequence>
<name>A0A4P8XLD6_9BACL</name>
<protein>
    <submittedName>
        <fullName evidence="1">Uncharacterized protein</fullName>
    </submittedName>
</protein>
<dbReference type="KEGG" id="palo:E6C60_1575"/>
<evidence type="ECO:0000313" key="1">
    <source>
        <dbReference type="EMBL" id="QCT02291.1"/>
    </source>
</evidence>
<dbReference type="AlphaFoldDB" id="A0A4P8XLD6"/>
<evidence type="ECO:0000313" key="2">
    <source>
        <dbReference type="Proteomes" id="UP000300879"/>
    </source>
</evidence>
<keyword evidence="2" id="KW-1185">Reference proteome</keyword>
<proteinExistence type="predicted"/>